<keyword evidence="3" id="KW-1185">Reference proteome</keyword>
<accession>A0A7W7ZCS9</accession>
<evidence type="ECO:0000313" key="2">
    <source>
        <dbReference type="EMBL" id="MBB5056966.1"/>
    </source>
</evidence>
<dbReference type="AlphaFoldDB" id="A0A7W7ZCS9"/>
<name>A0A7W7ZCS9_9BACT</name>
<dbReference type="RefSeq" id="WP_184215359.1">
    <property type="nucleotide sequence ID" value="NZ_JACHIP010000002.1"/>
</dbReference>
<comment type="caution">
    <text evidence="2">The sequence shown here is derived from an EMBL/GenBank/DDBJ whole genome shotgun (WGS) entry which is preliminary data.</text>
</comment>
<protein>
    <submittedName>
        <fullName evidence="2">Uncharacterized protein</fullName>
    </submittedName>
</protein>
<dbReference type="EMBL" id="JACHIP010000002">
    <property type="protein sequence ID" value="MBB5056966.1"/>
    <property type="molecule type" value="Genomic_DNA"/>
</dbReference>
<proteinExistence type="predicted"/>
<keyword evidence="1" id="KW-0732">Signal</keyword>
<sequence length="188" mass="20079">MKTVISVRSMLLAAALLSSPITIFYGAALQAQSSTATAKVGILNREQAAAILPEKVFYRGLSAPIQARNSGGVRFADSKLVLTALVDTSGYSTAVKETYQAYLITEVPLMLGDQKLAPGAYGFGFIADDKMVVMDLGANQLLSTTTTRDAALPRPNPLQVLPDPGSASRYRLYLGRSYVTFEAAPKQN</sequence>
<feature type="chain" id="PRO_5030904241" evidence="1">
    <location>
        <begin position="25"/>
        <end position="188"/>
    </location>
</feature>
<evidence type="ECO:0000313" key="3">
    <source>
        <dbReference type="Proteomes" id="UP000540989"/>
    </source>
</evidence>
<reference evidence="2 3" key="1">
    <citation type="submission" date="2020-08" db="EMBL/GenBank/DDBJ databases">
        <title>Genomic Encyclopedia of Type Strains, Phase IV (KMG-V): Genome sequencing to study the core and pangenomes of soil and plant-associated prokaryotes.</title>
        <authorList>
            <person name="Whitman W."/>
        </authorList>
    </citation>
    <scope>NUCLEOTIDE SEQUENCE [LARGE SCALE GENOMIC DNA]</scope>
    <source>
        <strain evidence="2 3">M8UP14</strain>
    </source>
</reference>
<evidence type="ECO:0000256" key="1">
    <source>
        <dbReference type="SAM" id="SignalP"/>
    </source>
</evidence>
<gene>
    <name evidence="2" type="ORF">HDF16_001651</name>
</gene>
<dbReference type="Proteomes" id="UP000540989">
    <property type="component" value="Unassembled WGS sequence"/>
</dbReference>
<organism evidence="2 3">
    <name type="scientific">Granulicella aggregans</name>
    <dbReference type="NCBI Taxonomy" id="474949"/>
    <lineage>
        <taxon>Bacteria</taxon>
        <taxon>Pseudomonadati</taxon>
        <taxon>Acidobacteriota</taxon>
        <taxon>Terriglobia</taxon>
        <taxon>Terriglobales</taxon>
        <taxon>Acidobacteriaceae</taxon>
        <taxon>Granulicella</taxon>
    </lineage>
</organism>
<feature type="signal peptide" evidence="1">
    <location>
        <begin position="1"/>
        <end position="24"/>
    </location>
</feature>